<reference evidence="1 2" key="1">
    <citation type="submission" date="2017-10" db="EMBL/GenBank/DDBJ databases">
        <title>Development of genomic resources for the powdery mildew, Erysiphe pulchra.</title>
        <authorList>
            <person name="Wadl P.A."/>
            <person name="Mack B.M."/>
            <person name="Moore G."/>
            <person name="Beltz S.B."/>
        </authorList>
    </citation>
    <scope>NUCLEOTIDE SEQUENCE [LARGE SCALE GENOMIC DNA]</scope>
    <source>
        <strain evidence="1">Cflorida</strain>
    </source>
</reference>
<dbReference type="EMBL" id="PEDP01002634">
    <property type="protein sequence ID" value="POS82542.1"/>
    <property type="molecule type" value="Genomic_DNA"/>
</dbReference>
<keyword evidence="2" id="KW-1185">Reference proteome</keyword>
<dbReference type="Proteomes" id="UP000237438">
    <property type="component" value="Unassembled WGS sequence"/>
</dbReference>
<name>A0A2S4PKH2_9PEZI</name>
<comment type="caution">
    <text evidence="1">The sequence shown here is derived from an EMBL/GenBank/DDBJ whole genome shotgun (WGS) entry which is preliminary data.</text>
</comment>
<sequence length="68" mass="7651">MDGPQDPLKGLLLQESGFASIQDKVPFRQMAWTRRSKELPEPLGHIIIHVPEIKANKFPSRLQLFGAA</sequence>
<dbReference type="OrthoDB" id="6783335at2759"/>
<organism evidence="1 2">
    <name type="scientific">Erysiphe pulchra</name>
    <dbReference type="NCBI Taxonomy" id="225359"/>
    <lineage>
        <taxon>Eukaryota</taxon>
        <taxon>Fungi</taxon>
        <taxon>Dikarya</taxon>
        <taxon>Ascomycota</taxon>
        <taxon>Pezizomycotina</taxon>
        <taxon>Leotiomycetes</taxon>
        <taxon>Erysiphales</taxon>
        <taxon>Erysiphaceae</taxon>
        <taxon>Erysiphe</taxon>
    </lineage>
</organism>
<proteinExistence type="predicted"/>
<dbReference type="AlphaFoldDB" id="A0A2S4PKH2"/>
<evidence type="ECO:0000313" key="1">
    <source>
        <dbReference type="EMBL" id="POS82542.1"/>
    </source>
</evidence>
<protein>
    <submittedName>
        <fullName evidence="1">Uncharacterized protein</fullName>
    </submittedName>
</protein>
<gene>
    <name evidence="1" type="ORF">EPUL_004606</name>
</gene>
<feature type="non-terminal residue" evidence="1">
    <location>
        <position position="68"/>
    </location>
</feature>
<accession>A0A2S4PKH2</accession>
<evidence type="ECO:0000313" key="2">
    <source>
        <dbReference type="Proteomes" id="UP000237438"/>
    </source>
</evidence>